<keyword evidence="2" id="KW-1185">Reference proteome</keyword>
<name>A0A7I4YGH6_HAECO</name>
<dbReference type="Proteomes" id="UP000025227">
    <property type="component" value="Unplaced"/>
</dbReference>
<feature type="transmembrane region" description="Helical" evidence="1">
    <location>
        <begin position="86"/>
        <end position="109"/>
    </location>
</feature>
<keyword evidence="1" id="KW-1133">Transmembrane helix</keyword>
<feature type="transmembrane region" description="Helical" evidence="1">
    <location>
        <begin position="6"/>
        <end position="25"/>
    </location>
</feature>
<evidence type="ECO:0000313" key="3">
    <source>
        <dbReference type="WBParaSite" id="HCON_00093265-00001"/>
    </source>
</evidence>
<accession>A0A7I4YGH6</accession>
<protein>
    <submittedName>
        <fullName evidence="3">7TM GPCR domain containing protein</fullName>
    </submittedName>
</protein>
<organism evidence="2 3">
    <name type="scientific">Haemonchus contortus</name>
    <name type="common">Barber pole worm</name>
    <dbReference type="NCBI Taxonomy" id="6289"/>
    <lineage>
        <taxon>Eukaryota</taxon>
        <taxon>Metazoa</taxon>
        <taxon>Ecdysozoa</taxon>
        <taxon>Nematoda</taxon>
        <taxon>Chromadorea</taxon>
        <taxon>Rhabditida</taxon>
        <taxon>Rhabditina</taxon>
        <taxon>Rhabditomorpha</taxon>
        <taxon>Strongyloidea</taxon>
        <taxon>Trichostrongylidae</taxon>
        <taxon>Haemonchus</taxon>
    </lineage>
</organism>
<proteinExistence type="predicted"/>
<evidence type="ECO:0000313" key="2">
    <source>
        <dbReference type="Proteomes" id="UP000025227"/>
    </source>
</evidence>
<dbReference type="OrthoDB" id="5870421at2759"/>
<dbReference type="AlphaFoldDB" id="A0A7I4YGH6"/>
<keyword evidence="1" id="KW-0812">Transmembrane</keyword>
<evidence type="ECO:0000256" key="1">
    <source>
        <dbReference type="SAM" id="Phobius"/>
    </source>
</evidence>
<keyword evidence="1" id="KW-0472">Membrane</keyword>
<feature type="transmembrane region" description="Helical" evidence="1">
    <location>
        <begin position="37"/>
        <end position="56"/>
    </location>
</feature>
<reference evidence="3" key="1">
    <citation type="submission" date="2020-12" db="UniProtKB">
        <authorList>
            <consortium name="WormBaseParasite"/>
        </authorList>
    </citation>
    <scope>IDENTIFICATION</scope>
    <source>
        <strain evidence="3">MHco3</strain>
    </source>
</reference>
<sequence>MFFKKVIILLIFLLALNRFAIILYATLDNLLFARYRYIALCFVCFTISAAETYIVITTSNLRREFVPNVGFIDFIDSPTSYEIGCAISLAIALVSVCLHLMIIVYLLYYRRKSSVNTAKVYVLF</sequence>
<dbReference type="WBParaSite" id="HCON_00093265-00001">
    <property type="protein sequence ID" value="HCON_00093265-00001"/>
    <property type="gene ID" value="HCON_00093265"/>
</dbReference>